<dbReference type="InterPro" id="IPR006059">
    <property type="entry name" value="SBP"/>
</dbReference>
<dbReference type="InterPro" id="IPR050490">
    <property type="entry name" value="Bact_solute-bd_prot1"/>
</dbReference>
<feature type="signal peptide" evidence="8">
    <location>
        <begin position="1"/>
        <end position="25"/>
    </location>
</feature>
<dbReference type="InterPro" id="IPR006061">
    <property type="entry name" value="SBP_1_CS"/>
</dbReference>
<reference evidence="9" key="1">
    <citation type="submission" date="2020-11" db="EMBL/GenBank/DDBJ databases">
        <title>Azospira restricta DSM 18626 genome sequence.</title>
        <authorList>
            <person name="Moe W.M."/>
        </authorList>
    </citation>
    <scope>NUCLEOTIDE SEQUENCE</scope>
    <source>
        <strain evidence="9">DSM 18626</strain>
    </source>
</reference>
<dbReference type="KEGG" id="ares:IWH25_08055"/>
<gene>
    <name evidence="9" type="ORF">IWH25_08055</name>
</gene>
<feature type="chain" id="PRO_5037126282" description="sn-glycerol-3-phosphate-binding periplasmic protein UgpB" evidence="8">
    <location>
        <begin position="26"/>
        <end position="431"/>
    </location>
</feature>
<keyword evidence="7" id="KW-0574">Periplasm</keyword>
<comment type="similarity">
    <text evidence="2">Belongs to the bacterial solute-binding protein 1 family.</text>
</comment>
<proteinExistence type="inferred from homology"/>
<evidence type="ECO:0000256" key="1">
    <source>
        <dbReference type="ARBA" id="ARBA00004418"/>
    </source>
</evidence>
<protein>
    <recommendedName>
        <fullName evidence="4">sn-glycerol-3-phosphate-binding periplasmic protein UgpB</fullName>
    </recommendedName>
</protein>
<dbReference type="Pfam" id="PF13416">
    <property type="entry name" value="SBP_bac_8"/>
    <property type="match status" value="1"/>
</dbReference>
<evidence type="ECO:0000313" key="10">
    <source>
        <dbReference type="Proteomes" id="UP000663444"/>
    </source>
</evidence>
<dbReference type="GO" id="GO:0042597">
    <property type="term" value="C:periplasmic space"/>
    <property type="evidence" value="ECO:0007669"/>
    <property type="project" value="UniProtKB-SubCell"/>
</dbReference>
<dbReference type="SUPFAM" id="SSF53850">
    <property type="entry name" value="Periplasmic binding protein-like II"/>
    <property type="match status" value="1"/>
</dbReference>
<organism evidence="9 10">
    <name type="scientific">Azospira restricta</name>
    <dbReference type="NCBI Taxonomy" id="404405"/>
    <lineage>
        <taxon>Bacteria</taxon>
        <taxon>Pseudomonadati</taxon>
        <taxon>Pseudomonadota</taxon>
        <taxon>Betaproteobacteria</taxon>
        <taxon>Rhodocyclales</taxon>
        <taxon>Rhodocyclaceae</taxon>
        <taxon>Azospira</taxon>
    </lineage>
</organism>
<dbReference type="AlphaFoldDB" id="A0A974SRT6"/>
<dbReference type="EMBL" id="CP064781">
    <property type="protein sequence ID" value="QRJ65272.1"/>
    <property type="molecule type" value="Genomic_DNA"/>
</dbReference>
<dbReference type="PANTHER" id="PTHR43649:SF31">
    <property type="entry name" value="SN-GLYCEROL-3-PHOSPHATE-BINDING PERIPLASMIC PROTEIN UGPB"/>
    <property type="match status" value="1"/>
</dbReference>
<dbReference type="Gene3D" id="3.40.190.10">
    <property type="entry name" value="Periplasmic binding protein-like II"/>
    <property type="match status" value="2"/>
</dbReference>
<evidence type="ECO:0000256" key="2">
    <source>
        <dbReference type="ARBA" id="ARBA00008520"/>
    </source>
</evidence>
<evidence type="ECO:0000256" key="5">
    <source>
        <dbReference type="ARBA" id="ARBA00022448"/>
    </source>
</evidence>
<evidence type="ECO:0000256" key="4">
    <source>
        <dbReference type="ARBA" id="ARBA00017470"/>
    </source>
</evidence>
<dbReference type="PROSITE" id="PS01037">
    <property type="entry name" value="SBP_BACTERIAL_1"/>
    <property type="match status" value="1"/>
</dbReference>
<sequence>MLQRHLPAALAGACLVLAQAASAQALTEVDFYHQLDSGRAAKLAQLVEQFNGQSKDYRIRLVQQSSDGAPAVLNLATPENVLDFAANKANFRPLHKVMAEAREKFDGKQFAPELRVRVADAKGNLVALPLAMSTPVLYYNKTAFRKAGLDPNVPPKTWWEVQNAAGKLFDAGLRCPYTSSWPAWVHIDNTTALNGGDISGPKGTLAFNGLVQVKHIALLASWHKSFYFKYFGRRDEADRHFAAGECGMLTSSSSVAATLRESPAFEVGVAPLPYYDDVYGAPQHALADGASLWIGEGKKPAEYKAAAKFVAYLVTPEMQVEVTKMGGYLPMTPVARAIANSKLLGDDLAGLKVAYAQLKQEGATHPLRVSQIEPVRIIVEEELEAVWAGRKPAKEALDTAVLRGNAVLPTALNMTNGGGCCLPPEAKPRRR</sequence>
<dbReference type="PANTHER" id="PTHR43649">
    <property type="entry name" value="ARABINOSE-BINDING PROTEIN-RELATED"/>
    <property type="match status" value="1"/>
</dbReference>
<comment type="subunit">
    <text evidence="3">The complex is composed of two ATP-binding proteins (UgpC), two transmembrane proteins (UgpA and UgpE) and a solute-binding protein (UgpB).</text>
</comment>
<dbReference type="RefSeq" id="WP_203388798.1">
    <property type="nucleotide sequence ID" value="NZ_CP064781.1"/>
</dbReference>
<evidence type="ECO:0000256" key="7">
    <source>
        <dbReference type="ARBA" id="ARBA00022764"/>
    </source>
</evidence>
<dbReference type="Proteomes" id="UP000663444">
    <property type="component" value="Chromosome"/>
</dbReference>
<evidence type="ECO:0000256" key="6">
    <source>
        <dbReference type="ARBA" id="ARBA00022729"/>
    </source>
</evidence>
<dbReference type="GO" id="GO:0055085">
    <property type="term" value="P:transmembrane transport"/>
    <property type="evidence" value="ECO:0007669"/>
    <property type="project" value="InterPro"/>
</dbReference>
<evidence type="ECO:0000256" key="3">
    <source>
        <dbReference type="ARBA" id="ARBA00011557"/>
    </source>
</evidence>
<keyword evidence="5" id="KW-0813">Transport</keyword>
<name>A0A974SRT6_9RHOO</name>
<keyword evidence="6 8" id="KW-0732">Signal</keyword>
<evidence type="ECO:0000256" key="8">
    <source>
        <dbReference type="SAM" id="SignalP"/>
    </source>
</evidence>
<keyword evidence="10" id="KW-1185">Reference proteome</keyword>
<comment type="subcellular location">
    <subcellularLocation>
        <location evidence="1">Periplasm</location>
    </subcellularLocation>
</comment>
<accession>A0A974SRT6</accession>
<evidence type="ECO:0000313" key="9">
    <source>
        <dbReference type="EMBL" id="QRJ65272.1"/>
    </source>
</evidence>